<feature type="region of interest" description="Disordered" evidence="2">
    <location>
        <begin position="2694"/>
        <end position="2731"/>
    </location>
</feature>
<feature type="region of interest" description="Disordered" evidence="2">
    <location>
        <begin position="723"/>
        <end position="761"/>
    </location>
</feature>
<feature type="domain" description="Bacterial Ig-like" evidence="4">
    <location>
        <begin position="5280"/>
        <end position="5370"/>
    </location>
</feature>
<protein>
    <recommendedName>
        <fullName evidence="7">Ig-like domain repeat protein</fullName>
    </recommendedName>
</protein>
<feature type="domain" description="Bacterial Ig-like" evidence="4">
    <location>
        <begin position="1349"/>
        <end position="1445"/>
    </location>
</feature>
<feature type="domain" description="Bacterial Ig-like" evidence="4">
    <location>
        <begin position="4044"/>
        <end position="4134"/>
    </location>
</feature>
<evidence type="ECO:0008006" key="7">
    <source>
        <dbReference type="Google" id="ProtNLM"/>
    </source>
</evidence>
<feature type="domain" description="Bacterial Ig-like" evidence="4">
    <location>
        <begin position="5795"/>
        <end position="5885"/>
    </location>
</feature>
<evidence type="ECO:0000313" key="6">
    <source>
        <dbReference type="Proteomes" id="UP000244908"/>
    </source>
</evidence>
<feature type="domain" description="Bacterial Ig-like" evidence="4">
    <location>
        <begin position="4353"/>
        <end position="4443"/>
    </location>
</feature>
<feature type="domain" description="Bacterial Ig-like" evidence="4">
    <location>
        <begin position="829"/>
        <end position="925"/>
    </location>
</feature>
<feature type="domain" description="Bacterial Ig-like" evidence="4">
    <location>
        <begin position="2597"/>
        <end position="2687"/>
    </location>
</feature>
<feature type="domain" description="Bacterial Ig-like" evidence="4">
    <location>
        <begin position="6112"/>
        <end position="6201"/>
    </location>
</feature>
<dbReference type="EMBL" id="CP029185">
    <property type="protein sequence ID" value="AWH88874.1"/>
    <property type="molecule type" value="Genomic_DNA"/>
</dbReference>
<feature type="domain" description="Bacterial Ig-like" evidence="4">
    <location>
        <begin position="1973"/>
        <end position="2069"/>
    </location>
</feature>
<feature type="domain" description="Bacterial Ig-like" evidence="4">
    <location>
        <begin position="5898"/>
        <end position="5988"/>
    </location>
</feature>
<reference evidence="5 6" key="1">
    <citation type="journal article" date="2019" name="Int. J. Syst. Evol. Microbiol.">
        <title>Limnobaculum parvum gen. nov., sp. nov., isolated from a freshwater lake.</title>
        <authorList>
            <person name="Baek C."/>
            <person name="Shin S.K."/>
            <person name="Yi H."/>
        </authorList>
    </citation>
    <scope>NUCLEOTIDE SEQUENCE [LARGE SCALE GENOMIC DNA]</scope>
    <source>
        <strain evidence="5 6">HYN0051</strain>
    </source>
</reference>
<feature type="domain" description="Bacterial Ig-like" evidence="4">
    <location>
        <begin position="4764"/>
        <end position="4852"/>
    </location>
</feature>
<feature type="domain" description="Bacterial Ig-like" evidence="4">
    <location>
        <begin position="4866"/>
        <end position="4958"/>
    </location>
</feature>
<dbReference type="RefSeq" id="WP_108900930.1">
    <property type="nucleotide sequence ID" value="NZ_CP029185.2"/>
</dbReference>
<evidence type="ECO:0000259" key="4">
    <source>
        <dbReference type="Pfam" id="PF19077"/>
    </source>
</evidence>
<feature type="domain" description="Bacterial Ig-like" evidence="4">
    <location>
        <begin position="3941"/>
        <end position="4031"/>
    </location>
</feature>
<feature type="compositionally biased region" description="Polar residues" evidence="2">
    <location>
        <begin position="4465"/>
        <end position="4479"/>
    </location>
</feature>
<feature type="domain" description="Bacterial Ig-like" evidence="4">
    <location>
        <begin position="3010"/>
        <end position="3100"/>
    </location>
</feature>
<feature type="domain" description="Bacterial Ig-like" evidence="4">
    <location>
        <begin position="2084"/>
        <end position="2171"/>
    </location>
</feature>
<feature type="region of interest" description="Disordered" evidence="2">
    <location>
        <begin position="3522"/>
        <end position="3559"/>
    </location>
</feature>
<feature type="domain" description="Bacterial Ig-like" evidence="4">
    <location>
        <begin position="2282"/>
        <end position="2378"/>
    </location>
</feature>
<dbReference type="KEGG" id="lpv:HYN51_10115"/>
<evidence type="ECO:0000259" key="3">
    <source>
        <dbReference type="Pfam" id="PF12245"/>
    </source>
</evidence>
<dbReference type="SUPFAM" id="SSF69318">
    <property type="entry name" value="Integrin alpha N-terminal domain"/>
    <property type="match status" value="1"/>
</dbReference>
<feature type="domain" description="Bacterial Ig-like" evidence="4">
    <location>
        <begin position="725"/>
        <end position="821"/>
    </location>
</feature>
<feature type="region of interest" description="Disordered" evidence="2">
    <location>
        <begin position="1971"/>
        <end position="2008"/>
    </location>
</feature>
<feature type="region of interest" description="Disordered" evidence="2">
    <location>
        <begin position="1867"/>
        <end position="1909"/>
    </location>
</feature>
<accession>A0A2Y9TZQ0</accession>
<feature type="domain" description="Bacterial Ig-like" evidence="4">
    <location>
        <begin position="3524"/>
        <end position="3620"/>
    </location>
</feature>
<feature type="region of interest" description="Disordered" evidence="2">
    <location>
        <begin position="619"/>
        <end position="656"/>
    </location>
</feature>
<keyword evidence="1" id="KW-0732">Signal</keyword>
<feature type="domain" description="Bacterial Ig-like" evidence="4">
    <location>
        <begin position="2910"/>
        <end position="2997"/>
    </location>
</feature>
<feature type="domain" description="Bacterial Ig-like" evidence="4">
    <location>
        <begin position="3837"/>
        <end position="3925"/>
    </location>
</feature>
<feature type="compositionally biased region" description="Polar residues" evidence="2">
    <location>
        <begin position="4774"/>
        <end position="4789"/>
    </location>
</feature>
<feature type="region of interest" description="Disordered" evidence="2">
    <location>
        <begin position="5998"/>
        <end position="6027"/>
    </location>
</feature>
<dbReference type="Pfam" id="PF19077">
    <property type="entry name" value="Big_13"/>
    <property type="match status" value="59"/>
</dbReference>
<feature type="region of interest" description="Disordered" evidence="2">
    <location>
        <begin position="5688"/>
        <end position="5714"/>
    </location>
</feature>
<feature type="domain" description="Bacterial Ig-like" evidence="4">
    <location>
        <begin position="4971"/>
        <end position="5061"/>
    </location>
</feature>
<feature type="region of interest" description="Disordered" evidence="2">
    <location>
        <begin position="1347"/>
        <end position="1383"/>
    </location>
</feature>
<feature type="region of interest" description="Disordered" evidence="2">
    <location>
        <begin position="1659"/>
        <end position="1697"/>
    </location>
</feature>
<dbReference type="OrthoDB" id="8481600at2"/>
<feature type="compositionally biased region" description="Polar residues" evidence="2">
    <location>
        <begin position="5701"/>
        <end position="5714"/>
    </location>
</feature>
<feature type="domain" description="Bacterial Ig-like" evidence="4">
    <location>
        <begin position="6212"/>
        <end position="6305"/>
    </location>
</feature>
<feature type="domain" description="Bacterial Ig-like" evidence="4">
    <location>
        <begin position="317"/>
        <end position="395"/>
    </location>
</feature>
<feature type="domain" description="Bacterial Ig-like" evidence="4">
    <location>
        <begin position="5175"/>
        <end position="5267"/>
    </location>
</feature>
<feature type="domain" description="Bacterial Ig-like" evidence="4">
    <location>
        <begin position="517"/>
        <end position="613"/>
    </location>
</feature>
<feature type="domain" description="Bacterial Ig-like" evidence="4">
    <location>
        <begin position="1141"/>
        <end position="1237"/>
    </location>
</feature>
<feature type="domain" description="Bacterial Ig-like" evidence="4">
    <location>
        <begin position="2799"/>
        <end position="2895"/>
    </location>
</feature>
<dbReference type="Pfam" id="PF13517">
    <property type="entry name" value="FG-GAP_3"/>
    <property type="match status" value="1"/>
</dbReference>
<feature type="region of interest" description="Disordered" evidence="2">
    <location>
        <begin position="4452"/>
        <end position="4479"/>
    </location>
</feature>
<dbReference type="NCBIfam" id="NF033510">
    <property type="entry name" value="Ca_tandemer"/>
    <property type="match status" value="59"/>
</dbReference>
<dbReference type="InterPro" id="IPR044016">
    <property type="entry name" value="Big_13"/>
</dbReference>
<gene>
    <name evidence="5" type="ORF">HYN51_10115</name>
</gene>
<feature type="domain" description="Bacterial Ig-like" evidence="4">
    <location>
        <begin position="1453"/>
        <end position="1549"/>
    </location>
</feature>
<evidence type="ECO:0000256" key="2">
    <source>
        <dbReference type="SAM" id="MobiDB-lite"/>
    </source>
</evidence>
<feature type="region of interest" description="Disordered" evidence="2">
    <location>
        <begin position="2797"/>
        <end position="2833"/>
    </location>
</feature>
<feature type="domain" description="Bacterial Ig-like" evidence="4">
    <location>
        <begin position="933"/>
        <end position="1029"/>
    </location>
</feature>
<feature type="region of interest" description="Disordered" evidence="2">
    <location>
        <begin position="1243"/>
        <end position="1281"/>
    </location>
</feature>
<feature type="region of interest" description="Disordered" evidence="2">
    <location>
        <begin position="1139"/>
        <end position="1176"/>
    </location>
</feature>
<feature type="region of interest" description="Disordered" evidence="2">
    <location>
        <begin position="314"/>
        <end position="333"/>
    </location>
</feature>
<feature type="region of interest" description="Disordered" evidence="2">
    <location>
        <begin position="3834"/>
        <end position="3864"/>
    </location>
</feature>
<feature type="domain" description="Bacterial Ig-like" evidence="4">
    <location>
        <begin position="4559"/>
        <end position="4649"/>
    </location>
</feature>
<feature type="domain" description="Bacterial Ig-like" evidence="4">
    <location>
        <begin position="3316"/>
        <end position="3412"/>
    </location>
</feature>
<feature type="compositionally biased region" description="Polar residues" evidence="2">
    <location>
        <begin position="4156"/>
        <end position="4171"/>
    </location>
</feature>
<feature type="domain" description="Bacterial Ig-like" evidence="4">
    <location>
        <begin position="4250"/>
        <end position="4340"/>
    </location>
</feature>
<dbReference type="InterPro" id="IPR022038">
    <property type="entry name" value="Ig-like_bact"/>
</dbReference>
<feature type="region of interest" description="Disordered" evidence="2">
    <location>
        <begin position="931"/>
        <end position="968"/>
    </location>
</feature>
<feature type="compositionally biased region" description="Polar residues" evidence="2">
    <location>
        <begin position="6009"/>
        <end position="6027"/>
    </location>
</feature>
<feature type="domain" description="Bacterial Ig-like" evidence="4">
    <location>
        <begin position="2386"/>
        <end position="2482"/>
    </location>
</feature>
<feature type="domain" description="Bacterial Ig-like" evidence="4">
    <location>
        <begin position="4455"/>
        <end position="4543"/>
    </location>
</feature>
<feature type="region of interest" description="Disordered" evidence="2">
    <location>
        <begin position="4761"/>
        <end position="4789"/>
    </location>
</feature>
<feature type="region of interest" description="Disordered" evidence="2">
    <location>
        <begin position="3314"/>
        <end position="3351"/>
    </location>
</feature>
<sequence>MSKNASLLVNSGNTTSQVISLNAQKTIKIKIQPGSKYVLKNEDDNFAPENITLQRNGDNLNIILEGDSNPAIVIEDYYATGNDQALLGMAEDGQLYAYMVTDGSAEGYSLEDGNLAPAALAGTSLGDGSYLFANTETDDDDSLMALWPWFLGAAVAGIAGGAIYNHNKHHGKDSSTPVVTPEPVVEPKVAAIPTLNGATDMTGTITGPISYGSSTDEKNPIIYGTGEAGNTITIYDNGIAIGTAVVNADGTWNFKPETGLKDGDHKITVTQTEPSGSTSAPSDDFSFIVDTIAPLRPLFGDIIDDVGAIQGPIANGATTDDARPEITGTGEPGNTITIFINGEKAGNAVIDSNGHWSWTPETNLADGHYQLTITETDKAGNVSPISPTFDFNVDTYVPVVIDVDTIAPAKPDVPAATDNHGDTTGAIEPGSKTDDSTPTFNGGGEPGDTIIIKDGDDVIGSVIVDEDGKWEWTPETELADGDHSITIIEKDEAGNESEPSDPIDFTIDTIAPAKPEVPTATDNQGDTTGAIEPGSKTDDSTPTFNGGGEPGDTIIIKDGDDVIGSTVVNEDGTWEWTPETELADGDHSITIIEKDEAGNESEPSDPIDFTIDTVAPAKPEVPTATDNQGDTTGAIEPGSKTDDSTPTFNGEGEAGDTIIIKDGDDVIGSTVVNEDGTWEWTPETELADGDHSITIIEKDEAGNESEPSDPIDFTIDTIAPAKPEVPTATDNQGDTTGAIEPGSKTDDSTPTFNGGGEPGDTIIIKDGDDVIGSTVVNEDGTWEWTPETELADGDHSITIIEKDEAGNESEPSDPIDFTIDTIAPAKPEVPTATDNQGDTTGAIEPGSKTDDATPTFNGGGEPGDTIIIKDGDDVIGSTVVNEDGTWEWTPETELADGDHSITIIEKDEAGNESEPSDPIDFTIDTIAPAKPEVPTATDNVGDTTGAIEPGSKTDDSTPTFNGGGEPGDTIIIKDGDDVIGSVIVDEDGKWEWTPETELADGDHSITIIEKDEAGNESEPSDPIDFTIDTVAPAKPEVPSATDNQGDTTGAIEPGSKTDDSTPTFNGGGEPGDTIIIKDGDDVIGSVIVDEDGKWEWTPETELADGDHSITIIEKDEAGNESEPSDPIDFTIDTVAPAKPEVPTATDNQGDTTGAIEPGSKTDDSTPTFNGGGEPGDTIIIKDGDDVIGSVIVDEDGKWEWTPETELADGDHSITIIEKDEAGNESEPSDPIDFTIDTVAPAKPEVPTATDNQGDTTGAIEPGSKTDDSTPTFNGGGEPGDTIIIKDGDDVIGSTVVNEDGTWEWTPETELADGDHSITIIEKDEAGNESEPSDPIDFTIDTIAPAKPEVPTATDNVGDTTGAIEPGSKTDDSTPTFNGGGEPGDTIIIKDGDDVIGSVIVDEDGKWEWTPETELADGDHSITIIEKDEAGNESEPSDPIDFTIDTIAPAKPEVPTATDNQGDTTGAIEPGSKTDDSTPTFNGGGEPGDTIIIKDGDDVIGSTVVNEDGTWEWTPETELADGDHSITIIEKDEAGNESEPSDPIDFTIDTVAPAKPEVPTATDNQGDTTGAIEPGSKTDDSTPTFNGGGEPGDTIIIKDGDDVIGSVIVDEDGKWEWTPETELADGDHSITIIEKDEAGNESEPSDPIDFTIDTIAPAKPEVPTATDNQGDTTGAIEPGSKTDDSTPTFNGGGEPGDTIIIKDGDDVIGSVIVDEDGKWEWTPETELADGDHSITIIEKDEAGNESEPSDPIEFTIDTVAPAKPEVPTATDNQGDTTGAIEPGSKTDDSTPTFNGGGEPGDTIIIKDGDDVIGSTVVNEDGTWEWTPETELADGDHSITIIEKDEAGNESEPSDPIDFTIDTVAPAKPEVPTATDNQGDTTGAIEPGSKTDDSTPTFNGGGEPGDTIIIKDGDDVIGSVIVDEDGKWEWTPETELADGDHSITIIEKDEAGNESEPSDPIEFTIDTVAPAKPEVPTATDNQGDTTGAIEPGSKTDDTTPTFNGEGEAGDTIIIKDGDDVIGSVIVDEDGKWEWTPETELADGDHSITIIEKDEAGNESEPSDPIDFTVDTIAPDQANVSIIDNVGGVTGALNDGDISDDNTPTFSGQAEANGMVIIYNGDDVMGSVKADANGDWSFTPEALADGDYQFSTTVTDEAGNTGEASAIVHITIDTSAVEVTITKLVDNVGNITGDIKANDITDDARPDIMGKGKADSTINVYDGETLLGSTTVDAEGNWSFTPATDLSEGAHSITATATDKTGNVSAPTDAFTFTVDTVAPAKPEVPTATDNQGDTTGAIEPGSKTDDSTPTFNGGGEPGDTIIIKDGDDVIGSVIVDEDGKWEWTPETELADGDHSITIIEKDEAGNESEPSDPIDFTIDTIAPAKPEVPTATDNVGDTTGAIEPGSKTDDSTPTFNGGGEPGDTIIIKDGDDVIGSVIVDEDGKWEWTPETELADGDHSITIIEKDEAGNESEPSDPIDFTVDTIAPDQANVSIIDNVGGVTGALNDGDISDDNTPTFSGQAEANGMVIIYNGDDVMGSVKADANGDWSFTPEALADGDYQFSTTVTDEAGNTGEASAIVHITIDTSAVEVTITKLVDNVGNITGDIKANDITDDARPDIMGKGKADSTINVYDGETLLGSTTVDAEGNWSFTPATDLSEGAHSITATATDKTGNVSAPTDAFTFTVDTVAPAKPEVPTATDNVGDTTGAIEPGSKTDDSTPTFNGGGEPGDTIIIKDGDDVIGSTVVNEDGTWEWTPETELADGDHSITIIEKDEAGNESEPSDPIDFTIDTVAPAKPEVPTATDNVGDTTGAIEPGSKTDDTTPTFNGGGEPGDTIIIKDGDDVIGSTVVNEDGTWEWTPETELAEGDHSITIIEKDEAGNESEPSDPIDFTVDTIAPDQANVSIIDNVGGVTGALNDGDISDDNTPTFSGQAEANGMVIIYNGDDVMGSVKADANGDWSFTPEALADGDYQFSTTVTDEAGNTGEASAIVHITIDTSAVEVTITKLVDNVGNITGDIKANDITDDARPDIMGKGKADSTINVYDGETLLGSTTVDAEGNWSFTPATDLSEGAHSITATATDKTGNVSAPTDAFTFTVDTVAPAKPEVPTATDNVGDTTGAIEPGSKTDDSTPTFNGGGEPGDTIIIKDGDDVIGSTVVNEDGTWEWTPETELAEGDHSITIIEKDEAGNESEPSDPIDFTIDTIAPAKPEVPTATDNVGDTTGAIEPGSKTDDSTPTFNGGGEPGDTIIIKDGDDVIGSTVVNEDGTWEWTPETELAEGDHSITIIEKDEAGNESEPSDPIDFTIDTIAPAKPEVPTATDNVGDTTGAIEPGSKTDDSTPTFNGGGEPGDTIIIKDGDDVIGSVIVDEDGKWEWTPETELADGDHSITIIEKDEAGNESEPSDPIDFTIDTIAPAKPEVPTATDNVGDTTGAIEPGSKTDDSTPTFNGGGEPGDTIIIKDGDDVIGSVIVDEDGKWEWTPETELADGDHSITIIEKDEAGNESEPSDPIDFTIDTIAPAKPEVPTATDNQGDTTGAIEPGSKTDDSTPTFNGGGEPGDTIIIKDGDDVIGSVIVDEDGKWEWTPETELADGDHSITIIEKDEAGNESEPSDPIDFTVDTIAPDQANVNIIDNVGGVTGALNDGDISDDNTPTFSGQAEANGMVIIYNGDDVMGSVKADANGDWSFTPDALADGDYQFSTTVTDEAGNTGEASAIVHITIDTSAVEVTITKLVDNVGDITGDIKANDITDDARPDIMGKGKADSTINVYDGETLLGSTTVDAEGNWSFTPATDLSEGAHSITATATDKAGNVTEPTDAFTFTVDTVAPTAPTIESAEDNEGDIKGTLDNNSATDDTTPTLNGTAEKNSTVSVYEGDTLLGTTTANDDGEWTFTTDVLAEGEHTFHVTATDAAGNVSDKSADFVLDIDLTAPVAASDLAITDNVGAVTGALNDGDTTDDNTPTFSGLAEANGIVTIYNGETVLGSVKAGTDGSWSFTPDTLADGDYQFSTTVTDEAGNTGEASAIVHITIDTSAVEVTITKLVDNVGDITGDIKANDITDDARPDIMGKGKADSTINVYDGETLLGSTTVDAEGNWSFTPATDLSEGAHSITATATDKAGNVTEPTDAFTFTVDTVAPTAPTIESAEDNEGDIKGTLDNNSATDDTTPTLNGTAEKNSTVSVYEGDTLLGTTTANDDGEWTFTTDVLAEGEHTFHVTATDAAGNVSDKSADFVLDIDLTAPVAASDLAITDNVGAVTGALNDGDTTDDNTPTFSGLAEANGIVTIYNGETVLGSVKAGTDGSWSFTPDTLADGDYQFSTTVTDAAGNTGEATPVVNITIDTSAVEVTITKLVDNVGDITGDIKANDITDDARPDIMGKGKADSTINVYDGETLLGSTTVDAEGNWSFTPATDLSEGAHSITATATDKAGNVTEPTDAFTFTVDTVAPTAPTIESAEDNEGDIKGTLDNNSATDDTTPTLNGTAEKNSTVSVYEGDTLLGTTTANDDGEWTFTTDVLSEGEHTFHVTATDAAGNVSDKSADFVLDIDLTAPVAASDLAITDNVGAVTGALNDGDTTDDNTPTFSGLAEANGIVTVYNGETVLGSVKAGADGSWSFTPDTLADGDYQFSTTVTDAAGNTGEATPVVNITIDTSVATVTITKLVDNVGDITGEMKANDITDDARPDIMGKGKADSTINVYDGETLLGSTTVDAEGNWSFTPATDLSEGAHSITATATDKAGNVTEPTDAFTFTVDTVAPTAPTIESAEDNEGDIKGTLDNNSATDDTTPTLNGTAEKNSTVSVYEGDTLLGTTTANDDGEWTFTTDVLAEGEHTFHVTATDAAGNVSDKSADFVLDIDLTAPVAASDLAITDNVGDVTGALNDGDTTDDNTPTFSGLAEANGIVTVYNGETALGSVKAGTDGSWSFTPDTLADGDYQFSTTVTDAAGNTGEATPVVNITIDTSVATVTITKLVDNIGDITGDIKANDITDDARPEIIGEGKANSTINVYDGETLLGSTTVDAEGNWSFTPATDLSEGAHSITATATDKAGNVTEPTDAFTFTVDTVAPTAPTIESAEDNEGDIKGTLDNNSATDDTTPTLNGTAEKNSTVSVYEGDTLLGTTTANDDGEWTFTTDVLAEGEHTFHVTATDAAGNVSDKSADFVLDIDLTAPVAASDLAITDNVGDVTGALNDGDTTDDNTPTFSGLAEANGIVTIYNGETALGSVKAGADGSWTFTPDTLADGDYQFSTTVTDAAGNTGEATPVVNITIDTSVATVTITKLVDNVGDITGEMKANDITDDARPEIIGEGKANSTINVYDGSTLLGSTTTDAEGNWSFTPATDLSEGAHSITATATDKAGNVTEPTDAFTFTVDTVAPTAPTIESAEDNEGDIKGTLDNNSATDDTTPTLNGTAEKNSTVSVYEGDTLLGTTTANDDGEWTFTTDVLAEGEHTFHVTATDAAGNVSDKSADFVLDIDLTAPVAASDLAITDNVGAVTGALNDGDTTDDNTPTFSGLAEANGIVTVYNGETVLGSVKAGTDGSWTFTPDTLADGDYQFSTTVTDAAGNTGEATPVVNITIDTSVATVTITKLVDNVGDITGEMKANDITDDARPEIIGEGKANSTINVYDGSTLLGSTTTDAEGNWSFTPATDLSEGAHSITATATDKAGNVTEPTDAFAFTVDTVAPTAPTIESAEDNEGDIKGTLDNNSATDDTTPTLNGTAEKNSTVSVYEGDTLLGTTTANDDGEWTFTTDVLAEGEHTFHVTATDAAGNVSDKSADFVLDIDLTAPVAASDLAITDNVGAVTGALNDGDTTDDNTPTFSGLAEANGIVTVYNGETVLGSVKAGADGSWSFTPDTLADGDYQFSTTVTDAAGNTGEATPVVNITIDTSVATVTITKLVDNVGDITGEMKANDITDDARPEIIGEGKANSTINVYDGSTLLGSTTTDAEGNWSFTPATDLSEGAHSITATATDKAGNVTEPTDAFSFSVDTVAPTKPTIESAEDNEGEIKGTLNNNSATDDATPTLNGTAEKNSTVNVYDGETLLGTTTANDDGEWTFTTEALAEGKHTFHVTATDTAGNISQPSDDFVLTMDFTAPDANKLAITGVDDQIGIVTGNVKSGDSTDDTRPTISGTGTAGDTIIVYTTDSTDKHVIGSTTVDAEGNWSLQPAEALAQGENKFTAVEMDPVGNITEPSEPYTIILDTFVSDAKVTITEISDDRGGSSTDFITNDNTLLISGTLDKALLSDETVEISLDDGKTWTKATTLTDTGWTVDLQSTELDAGDYTIKARVVDTAGNIGNTDNHALTIALEGRDMEGLNTTAKISTDTSHGLVSGDIFSHSATVTNTDMVTRDNNVTVSGTLSAALLTGEKLQISLDDGATWVTLTMSGNNWSYELPEVSVDTTYNYKLQVIDNAGNVGKNTSFAENYKVVIDLTVPDALIAAPDIAKTVSTKDSFTFDSSQYGNVEAGTIVALVSDENSNGSYQEGLDQVLGFAKANADGTWTMTTSLPAGAHNLAFMVWDEAGNHSSMGASTSVGVTDGEGSLLVTQTWGGTTDSDGRGLNSAAVTISQDGTWSFFQSVRGTSGSTTANAGRVYTATDRETYDSTYLAQPSTSNGAGYNVDDASYSRYINSAVFADINRDGYTDVMSQVSSYGNGGRTAYWLQNADGSFSPKAVDQGTLNHLGGVIAYDREGDGYLDFVLADSESDSISFMKNDQGVLSYEKVSGFANGHPGGALPAAMSIMHEVGAVDIDNNGTVDITAHVDYNGAGTNAGNPSRGLGILYNELTGTGKTNFGTVGYYSNVFANDGADDYGNLSISMTYADYNGDGWLDLFLSRGTKGGANSDESRIYLNDGTGKLMATDAQALWFGDSQVGGTSLAVDWNHDGKTDIIEVQRSGVNGSPMLYTNTGSNSWGANAVSLTGTTKFDNITGAVALDYDWDGSMDLVLYRSGSDASVVSSTNSAPTLLVKNTNIAADGTSLQIRIVDGNGINTFYSNTVKLYNSAGECVATQLINPQASGSSNSMGLVSFFGLDPNEVYSVQMLRITNGVVDHVGATSSIGGYTNGTVNENWGGLTTGKSHDAYVLTAESSDAINNTTGTGGIIGTGYNDTFFGSAGDDTYTGGGGWNRVVSGQQVWSETEGMDIVDYSRSASAITANLATGVATGEGNDTLVSIEGLIGTVQNDTFTDNAANNLFEGRGGDDTFHLTNGGNDTLMYKVQAGKGGDSTGGNGHDTVYGFTVGNLLTNNNADLINLSDVLNYSGPLSCFMDEGVMKLDSASQGILNYLKVEQVGGDTVISIDRDGKGGAYGFEELLTLKGVSTDLVTLLSNNQIEVGDDTLTSGSSGTHSLLSTTQQSLLSISQMFTAGDDMIFGTNNADILMGGLGNDTFNNISTGDQVMGGAGNDVIQIASTDFATITGDEGIDTLVLAGHDLLLNLSALKDNLSSVEIFDMGDGHNTMTVSLDDVLRLGSEELAIHNGDKAIIVNGEEGSTLQLESGDGQWTMSQSNYQHGGNNYNVWTMSTSGIEVLVEDTVSPIIM</sequence>
<feature type="compositionally biased region" description="Polar residues" evidence="2">
    <location>
        <begin position="3847"/>
        <end position="3864"/>
    </location>
</feature>
<feature type="region of interest" description="Disordered" evidence="2">
    <location>
        <begin position="3210"/>
        <end position="3247"/>
    </location>
</feature>
<feature type="region of interest" description="Disordered" evidence="2">
    <location>
        <begin position="5378"/>
        <end position="5411"/>
    </location>
</feature>
<feature type="region of interest" description="Disordered" evidence="2">
    <location>
        <begin position="412"/>
        <end position="449"/>
    </location>
</feature>
<dbReference type="InterPro" id="IPR013517">
    <property type="entry name" value="FG-GAP"/>
</dbReference>
<feature type="compositionally biased region" description="Polar residues" evidence="2">
    <location>
        <begin position="5083"/>
        <end position="5100"/>
    </location>
</feature>
<organism evidence="5 6">
    <name type="scientific">Limnobaculum parvum</name>
    <dbReference type="NCBI Taxonomy" id="2172103"/>
    <lineage>
        <taxon>Bacteria</taxon>
        <taxon>Pseudomonadati</taxon>
        <taxon>Pseudomonadota</taxon>
        <taxon>Gammaproteobacteria</taxon>
        <taxon>Enterobacterales</taxon>
        <taxon>Budviciaceae</taxon>
        <taxon>Limnobaculum</taxon>
    </lineage>
</organism>
<feature type="domain" description="Bacterial Ig-like" evidence="4">
    <location>
        <begin position="1037"/>
        <end position="1133"/>
    </location>
</feature>
<feature type="region of interest" description="Disordered" evidence="2">
    <location>
        <begin position="5070"/>
        <end position="5100"/>
    </location>
</feature>
<feature type="region of interest" description="Disordered" evidence="2">
    <location>
        <begin position="1451"/>
        <end position="1493"/>
    </location>
</feature>
<feature type="domain" description="Bacterial Ig-like" evidence="4">
    <location>
        <begin position="6002"/>
        <end position="6090"/>
    </location>
</feature>
<dbReference type="Pfam" id="PF12245">
    <property type="entry name" value="Big_3_2"/>
    <property type="match status" value="1"/>
</dbReference>
<feature type="region of interest" description="Disordered" evidence="2">
    <location>
        <begin position="2280"/>
        <end position="2316"/>
    </location>
</feature>
<feature type="region of interest" description="Disordered" evidence="2">
    <location>
        <begin position="3418"/>
        <end position="3454"/>
    </location>
</feature>
<feature type="domain" description="Bacterial Ig-like" evidence="4">
    <location>
        <begin position="5589"/>
        <end position="5679"/>
    </location>
</feature>
<feature type="compositionally biased region" description="Polar residues" evidence="2">
    <location>
        <begin position="5392"/>
        <end position="5411"/>
    </location>
</feature>
<feature type="region of interest" description="Disordered" evidence="2">
    <location>
        <begin position="2384"/>
        <end position="2420"/>
    </location>
</feature>
<dbReference type="InterPro" id="IPR011049">
    <property type="entry name" value="Serralysin-like_metalloprot_C"/>
</dbReference>
<feature type="domain" description="Bacterial Ig-like" evidence="4">
    <location>
        <begin position="5073"/>
        <end position="5161"/>
    </location>
</feature>
<feature type="domain" description="Bacterial Ig-like" evidence="4">
    <location>
        <begin position="1245"/>
        <end position="1341"/>
    </location>
</feature>
<feature type="domain" description="Bacterial Ig-like" evidence="4">
    <location>
        <begin position="2695"/>
        <end position="2791"/>
    </location>
</feature>
<feature type="region of interest" description="Disordered" evidence="2">
    <location>
        <begin position="1763"/>
        <end position="1802"/>
    </location>
</feature>
<evidence type="ECO:0000313" key="5">
    <source>
        <dbReference type="EMBL" id="AWH88874.1"/>
    </source>
</evidence>
<feature type="domain" description="Bacterial Ig-like" evidence="4">
    <location>
        <begin position="5382"/>
        <end position="5470"/>
    </location>
</feature>
<feature type="region of interest" description="Disordered" evidence="2">
    <location>
        <begin position="4143"/>
        <end position="4171"/>
    </location>
</feature>
<dbReference type="InterPro" id="IPR013783">
    <property type="entry name" value="Ig-like_fold"/>
</dbReference>
<feature type="domain" description="Bacterial Ig-like" evidence="4">
    <location>
        <begin position="3735"/>
        <end position="3825"/>
    </location>
</feature>
<feature type="domain" description="Bacterial Ig-like" evidence="4">
    <location>
        <begin position="621"/>
        <end position="717"/>
    </location>
</feature>
<feature type="domain" description="Bacterial Ig-like" evidence="4">
    <location>
        <begin position="3635"/>
        <end position="3722"/>
    </location>
</feature>
<name>A0A2Y9TZQ0_9GAMM</name>
<feature type="domain" description="Bacterial Ig-like" evidence="4">
    <location>
        <begin position="1869"/>
        <end position="1965"/>
    </location>
</feature>
<feature type="domain" description="Bacterial Ig-like" evidence="4">
    <location>
        <begin position="5691"/>
        <end position="5779"/>
    </location>
</feature>
<feature type="domain" description="Bacterial Ig-like" evidence="4">
    <location>
        <begin position="3212"/>
        <end position="3308"/>
    </location>
</feature>
<dbReference type="Gene3D" id="3.30.420.430">
    <property type="match status" value="57"/>
</dbReference>
<feature type="domain" description="Bacterial Ig-like" evidence="4">
    <location>
        <begin position="4662"/>
        <end position="4752"/>
    </location>
</feature>
<feature type="region of interest" description="Disordered" evidence="2">
    <location>
        <begin position="1034"/>
        <end position="1078"/>
    </location>
</feature>
<feature type="domain" description="Bacterial Ig-like" evidence="4">
    <location>
        <begin position="206"/>
        <end position="291"/>
    </location>
</feature>
<feature type="domain" description="Bacterial Ig-like" evidence="4">
    <location>
        <begin position="3420"/>
        <end position="3516"/>
    </location>
</feature>
<feature type="domain" description="Bacterial Ig-like" evidence="4">
    <location>
        <begin position="5486"/>
        <end position="5576"/>
    </location>
</feature>
<feature type="domain" description="Bacterial Ig-like" evidence="4">
    <location>
        <begin position="2184"/>
        <end position="2274"/>
    </location>
</feature>
<dbReference type="Gene3D" id="2.60.40.10">
    <property type="entry name" value="Immunoglobulins"/>
    <property type="match status" value="2"/>
</dbReference>
<keyword evidence="6" id="KW-1185">Reference proteome</keyword>
<feature type="domain" description="Bacterial Ig-like" evidence="4">
    <location>
        <begin position="4146"/>
        <end position="4234"/>
    </location>
</feature>
<feature type="domain" description="Bacterial Ig-like" evidence="4">
    <location>
        <begin position="1557"/>
        <end position="1653"/>
    </location>
</feature>
<feature type="domain" description="Bacterial Ig-like" evidence="4">
    <location>
        <begin position="3108"/>
        <end position="3204"/>
    </location>
</feature>
<evidence type="ECO:0000256" key="1">
    <source>
        <dbReference type="ARBA" id="ARBA00022729"/>
    </source>
</evidence>
<feature type="domain" description="Bacterial Ig-like" evidence="4">
    <location>
        <begin position="2497"/>
        <end position="2584"/>
    </location>
</feature>
<feature type="domain" description="Bacterial Ig-like" evidence="4">
    <location>
        <begin position="1661"/>
        <end position="1757"/>
    </location>
</feature>
<feature type="domain" description="Ig-like" evidence="3">
    <location>
        <begin position="6369"/>
        <end position="6417"/>
    </location>
</feature>
<feature type="domain" description="Bacterial Ig-like" evidence="4">
    <location>
        <begin position="414"/>
        <end position="509"/>
    </location>
</feature>
<feature type="region of interest" description="Disordered" evidence="2">
    <location>
        <begin position="827"/>
        <end position="869"/>
    </location>
</feature>
<dbReference type="SUPFAM" id="SSF51120">
    <property type="entry name" value="beta-Roll"/>
    <property type="match status" value="2"/>
</dbReference>
<dbReference type="InterPro" id="IPR028994">
    <property type="entry name" value="Integrin_alpha_N"/>
</dbReference>
<dbReference type="Proteomes" id="UP000244908">
    <property type="component" value="Chromosome"/>
</dbReference>
<feature type="region of interest" description="Disordered" evidence="2">
    <location>
        <begin position="515"/>
        <end position="553"/>
    </location>
</feature>
<proteinExistence type="predicted"/>
<feature type="domain" description="Bacterial Ig-like" evidence="4">
    <location>
        <begin position="1765"/>
        <end position="1861"/>
    </location>
</feature>
<feature type="region of interest" description="Disordered" evidence="2">
    <location>
        <begin position="1555"/>
        <end position="1592"/>
    </location>
</feature>
<feature type="region of interest" description="Disordered" evidence="2">
    <location>
        <begin position="3107"/>
        <end position="3148"/>
    </location>
</feature>